<name>A0A972FP35_9FLAO</name>
<accession>A0A972FP35</accession>
<proteinExistence type="predicted"/>
<keyword evidence="2" id="KW-1185">Reference proteome</keyword>
<dbReference type="EMBL" id="JAAMPU010000107">
    <property type="protein sequence ID" value="NMH28810.1"/>
    <property type="molecule type" value="Genomic_DNA"/>
</dbReference>
<dbReference type="RefSeq" id="WP_169527921.1">
    <property type="nucleotide sequence ID" value="NZ_JAAMPU010000107.1"/>
</dbReference>
<reference evidence="1" key="1">
    <citation type="submission" date="2020-02" db="EMBL/GenBank/DDBJ databases">
        <title>Flavobacterium sp. genome.</title>
        <authorList>
            <person name="Jung H.S."/>
            <person name="Baek J.H."/>
            <person name="Jeon C.O."/>
        </authorList>
    </citation>
    <scope>NUCLEOTIDE SEQUENCE</scope>
    <source>
        <strain evidence="1">SE-s28</strain>
    </source>
</reference>
<comment type="caution">
    <text evidence="1">The sequence shown here is derived from an EMBL/GenBank/DDBJ whole genome shotgun (WGS) entry which is preliminary data.</text>
</comment>
<sequence length="109" mass="12454">MKVETHNNTCIIRDNQSDLTNFLMKLTHEFKTFEKYHVIIDVSSHGRITVKQANSFLPLSNSHRKTKKSFVVVTDTDFNATSAKLALVPTIQEAHDVIELEEIERDLGI</sequence>
<gene>
    <name evidence="1" type="ORF">G6047_12270</name>
</gene>
<evidence type="ECO:0000313" key="2">
    <source>
        <dbReference type="Proteomes" id="UP000712080"/>
    </source>
</evidence>
<protein>
    <submittedName>
        <fullName evidence="1">Ribonuclease Z</fullName>
    </submittedName>
</protein>
<organism evidence="1 2">
    <name type="scientific">Flavobacterium silvaticum</name>
    <dbReference type="NCBI Taxonomy" id="1852020"/>
    <lineage>
        <taxon>Bacteria</taxon>
        <taxon>Pseudomonadati</taxon>
        <taxon>Bacteroidota</taxon>
        <taxon>Flavobacteriia</taxon>
        <taxon>Flavobacteriales</taxon>
        <taxon>Flavobacteriaceae</taxon>
        <taxon>Flavobacterium</taxon>
    </lineage>
</organism>
<evidence type="ECO:0000313" key="1">
    <source>
        <dbReference type="EMBL" id="NMH28810.1"/>
    </source>
</evidence>
<dbReference type="Proteomes" id="UP000712080">
    <property type="component" value="Unassembled WGS sequence"/>
</dbReference>
<dbReference type="AlphaFoldDB" id="A0A972FP35"/>